<dbReference type="GO" id="GO:0022857">
    <property type="term" value="F:transmembrane transporter activity"/>
    <property type="evidence" value="ECO:0007669"/>
    <property type="project" value="InterPro"/>
</dbReference>
<proteinExistence type="inferred from homology"/>
<feature type="transmembrane region" description="Helical" evidence="8">
    <location>
        <begin position="370"/>
        <end position="391"/>
    </location>
</feature>
<feature type="transmembrane region" description="Helical" evidence="8">
    <location>
        <begin position="143"/>
        <end position="165"/>
    </location>
</feature>
<dbReference type="EMBL" id="NOXS01000034">
    <property type="protein sequence ID" value="OYQ17492.1"/>
    <property type="molecule type" value="Genomic_DNA"/>
</dbReference>
<dbReference type="Proteomes" id="UP000216361">
    <property type="component" value="Unassembled WGS sequence"/>
</dbReference>
<feature type="transmembrane region" description="Helical" evidence="8">
    <location>
        <begin position="172"/>
        <end position="193"/>
    </location>
</feature>
<evidence type="ECO:0000256" key="8">
    <source>
        <dbReference type="SAM" id="Phobius"/>
    </source>
</evidence>
<dbReference type="OrthoDB" id="9811721at2"/>
<dbReference type="PANTHER" id="PTHR30472">
    <property type="entry name" value="FERRIC ENTEROBACTIN TRANSPORT SYSTEM PERMEASE PROTEIN"/>
    <property type="match status" value="1"/>
</dbReference>
<keyword evidence="6 8" id="KW-1133">Transmembrane helix</keyword>
<dbReference type="InterPro" id="IPR037294">
    <property type="entry name" value="ABC_BtuC-like"/>
</dbReference>
<feature type="transmembrane region" description="Helical" evidence="8">
    <location>
        <begin position="620"/>
        <end position="641"/>
    </location>
</feature>
<feature type="transmembrane region" description="Helical" evidence="8">
    <location>
        <begin position="329"/>
        <end position="349"/>
    </location>
</feature>
<comment type="subcellular location">
    <subcellularLocation>
        <location evidence="1">Cell membrane</location>
        <topology evidence="1">Multi-pass membrane protein</topology>
    </subcellularLocation>
</comment>
<evidence type="ECO:0000313" key="10">
    <source>
        <dbReference type="Proteomes" id="UP000216361"/>
    </source>
</evidence>
<comment type="caution">
    <text evidence="9">The sequence shown here is derived from an EMBL/GenBank/DDBJ whole genome shotgun (WGS) entry which is preliminary data.</text>
</comment>
<keyword evidence="10" id="KW-1185">Reference proteome</keyword>
<dbReference type="InterPro" id="IPR000522">
    <property type="entry name" value="ABC_transptr_permease_BtuC"/>
</dbReference>
<feature type="transmembrane region" description="Helical" evidence="8">
    <location>
        <begin position="493"/>
        <end position="512"/>
    </location>
</feature>
<evidence type="ECO:0000256" key="1">
    <source>
        <dbReference type="ARBA" id="ARBA00004651"/>
    </source>
</evidence>
<feature type="transmembrane region" description="Helical" evidence="8">
    <location>
        <begin position="88"/>
        <end position="109"/>
    </location>
</feature>
<sequence>MPEAGFRPRRGSRPASAVRGLAVPARRPAGGRRMKAWPFALGGVGFLALALLGHAPADSLLVLKALIKGEDLAPMAGVVLLFHHGPRLAAGVLVGACLGMAGTALQAVMRNPLAAPDLLGATAGAHLALALALLLFPALPIPIFGIAILGAGGAVLLTIAVAGGLTAPPLRLLLAGVAVSLAAGAAAIAAMLAGEERTAGLALWITGSLVQVGWDAGLTLAPWIGAALLGLLLLAGPLDLLGLGRDTAQGLGLRVRRIEAAAALLATVLAAGAVCLAGPIGLIGTLVPNGLRLAGVRGHYALLPLSALWGAGLLVAADGVAGALSTGSLPVPAGVAVTLLGAPLLYLLVRRQPRLDRPARSETSTATGRFRGEGLLLLALLLAGGVAWHAATSRLPRALYLDLAAARTVTALAAGALLGISGALLQGVIRNPLAGPELLGVGPGASVAALALLLLWPDAGLIGMQVAAFAGGFLALLLVLAGGAKTGLSPARLALLGLIVGMLAGAVARLLILDARLQLGQALTWLAGSTYGRSWQEAAALGGWLLVLLPLAVLLAARIDLLALGRETAQGLGLAVGRARAGLLILAVAASAASVACVGAIGFIGLIAPHAARLLGARRGRAQVITAALLGALLLAIADLAGRSLLAPREIPAGLMTALAGAPYFLWLLRRSGASA</sequence>
<feature type="transmembrane region" description="Helical" evidence="8">
    <location>
        <begin position="223"/>
        <end position="243"/>
    </location>
</feature>
<gene>
    <name evidence="9" type="ORF">CHR90_16230</name>
</gene>
<feature type="transmembrane region" description="Helical" evidence="8">
    <location>
        <begin position="653"/>
        <end position="670"/>
    </location>
</feature>
<name>A0A255XKS4_9PROT</name>
<feature type="transmembrane region" description="Helical" evidence="8">
    <location>
        <begin position="36"/>
        <end position="55"/>
    </location>
</feature>
<dbReference type="PANTHER" id="PTHR30472:SF37">
    <property type="entry name" value="FE(3+) DICITRATE TRANSPORT SYSTEM PERMEASE PROTEIN FECD-RELATED"/>
    <property type="match status" value="1"/>
</dbReference>
<keyword evidence="5 8" id="KW-0812">Transmembrane</keyword>
<feature type="transmembrane region" description="Helical" evidence="8">
    <location>
        <begin position="118"/>
        <end position="137"/>
    </location>
</feature>
<evidence type="ECO:0000256" key="6">
    <source>
        <dbReference type="ARBA" id="ARBA00022989"/>
    </source>
</evidence>
<comment type="similarity">
    <text evidence="2">Belongs to the binding-protein-dependent transport system permease family. FecCD subfamily.</text>
</comment>
<feature type="transmembrane region" description="Helical" evidence="8">
    <location>
        <begin position="541"/>
        <end position="563"/>
    </location>
</feature>
<evidence type="ECO:0000256" key="5">
    <source>
        <dbReference type="ARBA" id="ARBA00022692"/>
    </source>
</evidence>
<feature type="transmembrane region" description="Helical" evidence="8">
    <location>
        <begin position="403"/>
        <end position="425"/>
    </location>
</feature>
<dbReference type="Pfam" id="PF01032">
    <property type="entry name" value="FecCD"/>
    <property type="match status" value="2"/>
</dbReference>
<evidence type="ECO:0008006" key="11">
    <source>
        <dbReference type="Google" id="ProtNLM"/>
    </source>
</evidence>
<keyword evidence="3" id="KW-0813">Transport</keyword>
<dbReference type="Gene3D" id="1.10.3470.10">
    <property type="entry name" value="ABC transporter involved in vitamin B12 uptake, BtuC"/>
    <property type="match status" value="2"/>
</dbReference>
<dbReference type="SUPFAM" id="SSF81345">
    <property type="entry name" value="ABC transporter involved in vitamin B12 uptake, BtuC"/>
    <property type="match status" value="2"/>
</dbReference>
<feature type="transmembrane region" description="Helical" evidence="8">
    <location>
        <begin position="437"/>
        <end position="456"/>
    </location>
</feature>
<protein>
    <recommendedName>
        <fullName evidence="11">Fe3+-hydroxamate ABC transporter permease FhuB</fullName>
    </recommendedName>
</protein>
<accession>A0A255XKS4</accession>
<dbReference type="GO" id="GO:0005886">
    <property type="term" value="C:plasma membrane"/>
    <property type="evidence" value="ECO:0007669"/>
    <property type="project" value="UniProtKB-SubCell"/>
</dbReference>
<keyword evidence="7 8" id="KW-0472">Membrane</keyword>
<dbReference type="AlphaFoldDB" id="A0A255XKS4"/>
<keyword evidence="4" id="KW-1003">Cell membrane</keyword>
<reference evidence="9 10" key="1">
    <citation type="submission" date="2017-07" db="EMBL/GenBank/DDBJ databases">
        <title>Elstera cyanobacteriorum sp. nov., a novel bacterium isolated from cyanobacterial aggregates in a eutrophic lake.</title>
        <authorList>
            <person name="Cai H."/>
        </authorList>
    </citation>
    <scope>NUCLEOTIDE SEQUENCE [LARGE SCALE GENOMIC DNA]</scope>
    <source>
        <strain evidence="9 10">TH019</strain>
    </source>
</reference>
<organism evidence="9 10">
    <name type="scientific">Elstera cyanobacteriorum</name>
    <dbReference type="NCBI Taxonomy" id="2022747"/>
    <lineage>
        <taxon>Bacteria</taxon>
        <taxon>Pseudomonadati</taxon>
        <taxon>Pseudomonadota</taxon>
        <taxon>Alphaproteobacteria</taxon>
        <taxon>Rhodospirillales</taxon>
        <taxon>Rhodospirillaceae</taxon>
        <taxon>Elstera</taxon>
    </lineage>
</organism>
<feature type="transmembrane region" description="Helical" evidence="8">
    <location>
        <begin position="583"/>
        <end position="608"/>
    </location>
</feature>
<evidence type="ECO:0000256" key="4">
    <source>
        <dbReference type="ARBA" id="ARBA00022475"/>
    </source>
</evidence>
<feature type="transmembrane region" description="Helical" evidence="8">
    <location>
        <begin position="462"/>
        <end position="481"/>
    </location>
</feature>
<evidence type="ECO:0000256" key="2">
    <source>
        <dbReference type="ARBA" id="ARBA00007935"/>
    </source>
</evidence>
<dbReference type="CDD" id="cd06550">
    <property type="entry name" value="TM_ABC_iron-siderophores_like"/>
    <property type="match status" value="1"/>
</dbReference>
<evidence type="ECO:0000256" key="7">
    <source>
        <dbReference type="ARBA" id="ARBA00023136"/>
    </source>
</evidence>
<dbReference type="GO" id="GO:0033214">
    <property type="term" value="P:siderophore-iron import into cell"/>
    <property type="evidence" value="ECO:0007669"/>
    <property type="project" value="TreeGrafter"/>
</dbReference>
<evidence type="ECO:0000256" key="3">
    <source>
        <dbReference type="ARBA" id="ARBA00022448"/>
    </source>
</evidence>
<evidence type="ECO:0000313" key="9">
    <source>
        <dbReference type="EMBL" id="OYQ17492.1"/>
    </source>
</evidence>
<feature type="transmembrane region" description="Helical" evidence="8">
    <location>
        <begin position="263"/>
        <end position="287"/>
    </location>
</feature>